<feature type="region of interest" description="Disordered" evidence="1">
    <location>
        <begin position="16"/>
        <end position="35"/>
    </location>
</feature>
<dbReference type="EMBL" id="JBJDQH010000012">
    <property type="protein sequence ID" value="MFK4269834.1"/>
    <property type="molecule type" value="Genomic_DNA"/>
</dbReference>
<evidence type="ECO:0000256" key="1">
    <source>
        <dbReference type="SAM" id="MobiDB-lite"/>
    </source>
</evidence>
<protein>
    <recommendedName>
        <fullName evidence="4">Peptidoglycan binding-like domain-containing protein</fullName>
    </recommendedName>
</protein>
<evidence type="ECO:0000313" key="3">
    <source>
        <dbReference type="Proteomes" id="UP001620295"/>
    </source>
</evidence>
<comment type="caution">
    <text evidence="2">The sequence shown here is derived from an EMBL/GenBank/DDBJ whole genome shotgun (WGS) entry which is preliminary data.</text>
</comment>
<evidence type="ECO:0000313" key="2">
    <source>
        <dbReference type="EMBL" id="MFK4269834.1"/>
    </source>
</evidence>
<proteinExistence type="predicted"/>
<name>A0ABW8LVA3_9ACTN</name>
<dbReference type="Proteomes" id="UP001620295">
    <property type="component" value="Unassembled WGS sequence"/>
</dbReference>
<gene>
    <name evidence="2" type="ORF">ACI2L5_33605</name>
</gene>
<dbReference type="RefSeq" id="WP_404747898.1">
    <property type="nucleotide sequence ID" value="NZ_JBJDQH010000012.1"/>
</dbReference>
<reference evidence="2 3" key="1">
    <citation type="submission" date="2024-11" db="EMBL/GenBank/DDBJ databases">
        <title>The Natural Products Discovery Center: Release of the First 8490 Sequenced Strains for Exploring Actinobacteria Biosynthetic Diversity.</title>
        <authorList>
            <person name="Kalkreuter E."/>
            <person name="Kautsar S.A."/>
            <person name="Yang D."/>
            <person name="Bader C.D."/>
            <person name="Teijaro C.N."/>
            <person name="Fluegel L."/>
            <person name="Davis C.M."/>
            <person name="Simpson J.R."/>
            <person name="Lauterbach L."/>
            <person name="Steele A.D."/>
            <person name="Gui C."/>
            <person name="Meng S."/>
            <person name="Li G."/>
            <person name="Viehrig K."/>
            <person name="Ye F."/>
            <person name="Su P."/>
            <person name="Kiefer A.F."/>
            <person name="Nichols A."/>
            <person name="Cepeda A.J."/>
            <person name="Yan W."/>
            <person name="Fan B."/>
            <person name="Jiang Y."/>
            <person name="Adhikari A."/>
            <person name="Zheng C.-J."/>
            <person name="Schuster L."/>
            <person name="Cowan T.M."/>
            <person name="Smanski M.J."/>
            <person name="Chevrette M.G."/>
            <person name="De Carvalho L.P.S."/>
            <person name="Shen B."/>
        </authorList>
    </citation>
    <scope>NUCLEOTIDE SEQUENCE [LARGE SCALE GENOMIC DNA]</scope>
    <source>
        <strain evidence="2 3">NPDC020863</strain>
    </source>
</reference>
<feature type="compositionally biased region" description="Low complexity" evidence="1">
    <location>
        <begin position="138"/>
        <end position="151"/>
    </location>
</feature>
<evidence type="ECO:0008006" key="4">
    <source>
        <dbReference type="Google" id="ProtNLM"/>
    </source>
</evidence>
<accession>A0ABW8LVA3</accession>
<feature type="region of interest" description="Disordered" evidence="1">
    <location>
        <begin position="134"/>
        <end position="158"/>
    </location>
</feature>
<keyword evidence="3" id="KW-1185">Reference proteome</keyword>
<sequence length="158" mass="16540">MTVLVENLQALGYDIGPLPRQSSEPVPGRGTGGVGTELTTGVLEGLKRWQHDTGRKPTGTLDPGRATVLSGPWRVDTVMAQLGDPAAESVLTLTSQEKTVTVKVDAGSADSIHKGAEVTIILPDIRVFPARSCPSAPPCRAVATPTRATTPTRPPPSR</sequence>
<organism evidence="2 3">
    <name type="scientific">Streptomyces milbemycinicus</name>
    <dbReference type="NCBI Taxonomy" id="476552"/>
    <lineage>
        <taxon>Bacteria</taxon>
        <taxon>Bacillati</taxon>
        <taxon>Actinomycetota</taxon>
        <taxon>Actinomycetes</taxon>
        <taxon>Kitasatosporales</taxon>
        <taxon>Streptomycetaceae</taxon>
        <taxon>Streptomyces</taxon>
    </lineage>
</organism>